<dbReference type="InterPro" id="IPR052169">
    <property type="entry name" value="CW_Biosynth-Accessory"/>
</dbReference>
<dbReference type="SUPFAM" id="SSF56300">
    <property type="entry name" value="Metallo-dependent phosphatases"/>
    <property type="match status" value="1"/>
</dbReference>
<reference evidence="4" key="2">
    <citation type="journal article" date="2022" name="Microbiol. Resour. Announc.">
        <title>Metagenome Sequencing to Explore Phylogenomics of Terrestrial Cyanobacteria.</title>
        <authorList>
            <person name="Ward R.D."/>
            <person name="Stajich J.E."/>
            <person name="Johansen J.R."/>
            <person name="Huntemann M."/>
            <person name="Clum A."/>
            <person name="Foster B."/>
            <person name="Foster B."/>
            <person name="Roux S."/>
            <person name="Palaniappan K."/>
            <person name="Varghese N."/>
            <person name="Mukherjee S."/>
            <person name="Reddy T.B.K."/>
            <person name="Daum C."/>
            <person name="Copeland A."/>
            <person name="Chen I.A."/>
            <person name="Ivanova N.N."/>
            <person name="Kyrpides N.C."/>
            <person name="Shapiro N."/>
            <person name="Eloe-Fadrosh E.A."/>
            <person name="Pietrasiak N."/>
        </authorList>
    </citation>
    <scope>NUCLEOTIDE SEQUENCE</scope>
    <source>
        <strain evidence="4">GSE-TBD4-15B</strain>
    </source>
</reference>
<feature type="region of interest" description="Disordered" evidence="2">
    <location>
        <begin position="701"/>
        <end position="724"/>
    </location>
</feature>
<gene>
    <name evidence="4" type="ORF">KME07_19325</name>
</gene>
<dbReference type="InterPro" id="IPR029052">
    <property type="entry name" value="Metallo-depent_PP-like"/>
</dbReference>
<feature type="region of interest" description="Disordered" evidence="2">
    <location>
        <begin position="195"/>
        <end position="215"/>
    </location>
</feature>
<dbReference type="Proteomes" id="UP000707356">
    <property type="component" value="Unassembled WGS sequence"/>
</dbReference>
<accession>A0A951PDI8</accession>
<comment type="caution">
    <text evidence="4">The sequence shown here is derived from an EMBL/GenBank/DDBJ whole genome shotgun (WGS) entry which is preliminary data.</text>
</comment>
<evidence type="ECO:0000259" key="3">
    <source>
        <dbReference type="SMART" id="SM00854"/>
    </source>
</evidence>
<dbReference type="PANTHER" id="PTHR33393">
    <property type="entry name" value="POLYGLUTAMINE SYNTHESIS ACCESSORY PROTEIN RV0574C-RELATED"/>
    <property type="match status" value="1"/>
</dbReference>
<feature type="compositionally biased region" description="Polar residues" evidence="2">
    <location>
        <begin position="378"/>
        <end position="394"/>
    </location>
</feature>
<comment type="similarity">
    <text evidence="1">Belongs to the CapA family.</text>
</comment>
<dbReference type="AlphaFoldDB" id="A0A951PDI8"/>
<dbReference type="EMBL" id="JAHHHV010000078">
    <property type="protein sequence ID" value="MBW4467584.1"/>
    <property type="molecule type" value="Genomic_DNA"/>
</dbReference>
<dbReference type="PANTHER" id="PTHR33393:SF11">
    <property type="entry name" value="POLYGLUTAMINE SYNTHESIS ACCESSORY PROTEIN RV0574C-RELATED"/>
    <property type="match status" value="1"/>
</dbReference>
<feature type="region of interest" description="Disordered" evidence="2">
    <location>
        <begin position="378"/>
        <end position="400"/>
    </location>
</feature>
<name>A0A951PDI8_9CYAN</name>
<reference evidence="4" key="1">
    <citation type="submission" date="2021-05" db="EMBL/GenBank/DDBJ databases">
        <authorList>
            <person name="Pietrasiak N."/>
            <person name="Ward R."/>
            <person name="Stajich J.E."/>
            <person name="Kurbessoian T."/>
        </authorList>
    </citation>
    <scope>NUCLEOTIDE SEQUENCE</scope>
    <source>
        <strain evidence="4">GSE-TBD4-15B</strain>
    </source>
</reference>
<dbReference type="Pfam" id="PF09587">
    <property type="entry name" value="PGA_cap"/>
    <property type="match status" value="1"/>
</dbReference>
<dbReference type="Gene3D" id="3.60.21.10">
    <property type="match status" value="1"/>
</dbReference>
<sequence length="724" mass="77245">MANLDSSWQASVIKLAQTGNSRAIAFWLNRDLVPQGICAQIASEPSGGLAIQIVSRQVPDCDKLVRYICHRLCKLDSEAIQQVRITAQMVGASEQLWEKSARIIPPSARQVAQPAAAATLAAATLATATLATVSSPAETSLAQPKAVPPAVTLAAAQEAALTAPKKLAPVAATRKVSIKASIKASVLDRLPSFLFKPQPGQPRKAKSGNTASRTKHSLKSGLRHQLQALKLSSVELTDQSIRWFIGQKPAGRALVLGSAAITAFLIGCSFELAGYYVNPAAFQRSKASLTGLFHNAIPSGSVQTVSERVSIVRQPVLNPDDPSISLIFSNSDLLNRLPVSQRLPDQVNPGAALVTTVEAFRQADMLITNLNSPVLSAAATQSAKPKPVTINSPQPIDAEDQPQLSALPEDTDAEKAAGSEDHEAEKMNFIADEEAAPEDAEAAPAETSQQLPLTPQELLANRVNLVNLASSAVMPEGATQLSQALALMRQGNIYAVGAGTSLPEARRPQIFEVKGKRIAYFGYSDSSPRAASGITAGVNVSVNQQMQADIEAIRDQVDWVVVSVNWNRELRAYPEDWQINLTHAAVDYGADLVVGYHPTAAQGGEVYNGRAIVYSLGNAIDEYSEKPVGHYEAAALKVTLTEHVMQLEFLPLQVKRGQAQIAPSDMASKISQYMQQASSLFDQPLRSPTSLNSQVRLTLPAAPNSEMPTDSFIQYPAPPASPAP</sequence>
<dbReference type="SMART" id="SM00854">
    <property type="entry name" value="PGA_cap"/>
    <property type="match status" value="1"/>
</dbReference>
<organism evidence="4 5">
    <name type="scientific">Pegethrix bostrychoides GSE-TBD4-15B</name>
    <dbReference type="NCBI Taxonomy" id="2839662"/>
    <lineage>
        <taxon>Bacteria</taxon>
        <taxon>Bacillati</taxon>
        <taxon>Cyanobacteriota</taxon>
        <taxon>Cyanophyceae</taxon>
        <taxon>Oculatellales</taxon>
        <taxon>Oculatellaceae</taxon>
        <taxon>Pegethrix</taxon>
    </lineage>
</organism>
<dbReference type="InterPro" id="IPR019079">
    <property type="entry name" value="Capsule_synth_CapA"/>
</dbReference>
<evidence type="ECO:0000313" key="5">
    <source>
        <dbReference type="Proteomes" id="UP000707356"/>
    </source>
</evidence>
<proteinExistence type="inferred from homology"/>
<feature type="domain" description="Capsule synthesis protein CapA" evidence="3">
    <location>
        <begin position="325"/>
        <end position="623"/>
    </location>
</feature>
<evidence type="ECO:0000256" key="1">
    <source>
        <dbReference type="ARBA" id="ARBA00005662"/>
    </source>
</evidence>
<protein>
    <submittedName>
        <fullName evidence="4">CapA family protein</fullName>
    </submittedName>
</protein>
<evidence type="ECO:0000313" key="4">
    <source>
        <dbReference type="EMBL" id="MBW4467584.1"/>
    </source>
</evidence>
<evidence type="ECO:0000256" key="2">
    <source>
        <dbReference type="SAM" id="MobiDB-lite"/>
    </source>
</evidence>